<dbReference type="RefSeq" id="WP_129047765.1">
    <property type="nucleotide sequence ID" value="NZ_SDHX01000001.1"/>
</dbReference>
<organism evidence="3 4">
    <name type="scientific">Oleiharenicola lentus</name>
    <dbReference type="NCBI Taxonomy" id="2508720"/>
    <lineage>
        <taxon>Bacteria</taxon>
        <taxon>Pseudomonadati</taxon>
        <taxon>Verrucomicrobiota</taxon>
        <taxon>Opitutia</taxon>
        <taxon>Opitutales</taxon>
        <taxon>Opitutaceae</taxon>
        <taxon>Oleiharenicola</taxon>
    </lineage>
</organism>
<dbReference type="InterPro" id="IPR052701">
    <property type="entry name" value="GAG_Ulvan_Degrading_Sulfatases"/>
</dbReference>
<reference evidence="3 4" key="1">
    <citation type="submission" date="2019-01" db="EMBL/GenBank/DDBJ databases">
        <title>Lacunisphaera sp. strain TWA-58.</title>
        <authorList>
            <person name="Chen W.-M."/>
        </authorList>
    </citation>
    <scope>NUCLEOTIDE SEQUENCE [LARGE SCALE GENOMIC DNA]</scope>
    <source>
        <strain evidence="3 4">TWA-58</strain>
    </source>
</reference>
<feature type="signal peptide" evidence="1">
    <location>
        <begin position="1"/>
        <end position="28"/>
    </location>
</feature>
<dbReference type="InterPro" id="IPR017850">
    <property type="entry name" value="Alkaline_phosphatase_core_sf"/>
</dbReference>
<dbReference type="Pfam" id="PF00884">
    <property type="entry name" value="Sulfatase"/>
    <property type="match status" value="1"/>
</dbReference>
<dbReference type="SUPFAM" id="SSF53649">
    <property type="entry name" value="Alkaline phosphatase-like"/>
    <property type="match status" value="1"/>
</dbReference>
<dbReference type="Gene3D" id="3.40.720.10">
    <property type="entry name" value="Alkaline Phosphatase, subunit A"/>
    <property type="match status" value="1"/>
</dbReference>
<dbReference type="CDD" id="cd16145">
    <property type="entry name" value="ARS_like"/>
    <property type="match status" value="1"/>
</dbReference>
<evidence type="ECO:0000313" key="3">
    <source>
        <dbReference type="EMBL" id="RXK56396.1"/>
    </source>
</evidence>
<sequence>MNHPCSRPLAASLCSLLLCLGVFSPLRAAASPAAAGRPNIIYILADDLGLGDLGSYGQKKLKTPHLDRLATEGMRFTQHYSGSTVCGPSRSSLLEGLHTGRTSVRGNGKGQQLDPARVTLPEALKAAGYTTAIIGKWGVGEPLPVDDPLRHGFDHAYGYVNMFHAHNFFPEFLYRNGVKETLPANVLDPAHPFPHLPEGTGVAKVKGTYAPHLIEQDAMNFIVTHRDRPFFLYLALNLPHNNGEKARATGDGTEVFDLGEFADRDWPSVERSYARMVQYVDLTVGQIMARLRELGLDENTLVIFDSDNGAYGGGGHNVEFFDSNGPFRGFKRDLYEGGIRAPMIARWPGRIQPGTVSEHINAAWDLFPTFAEIAGAPVPADLDGISFLPTLLGKPGQRRHDHLYWEFYEGVGSQAVRAGDWKAVRLNLANEKPEKLELYNLASDSSETRDLATEEPEIAARLRALMTSSHRPHAVVRFNKSP</sequence>
<dbReference type="EMBL" id="SDHX01000001">
    <property type="protein sequence ID" value="RXK56396.1"/>
    <property type="molecule type" value="Genomic_DNA"/>
</dbReference>
<evidence type="ECO:0000256" key="1">
    <source>
        <dbReference type="SAM" id="SignalP"/>
    </source>
</evidence>
<feature type="domain" description="Sulfatase N-terminal" evidence="2">
    <location>
        <begin position="38"/>
        <end position="375"/>
    </location>
</feature>
<accession>A0A4Q1CBT9</accession>
<dbReference type="AlphaFoldDB" id="A0A4Q1CBT9"/>
<dbReference type="PANTHER" id="PTHR43751">
    <property type="entry name" value="SULFATASE"/>
    <property type="match status" value="1"/>
</dbReference>
<protein>
    <submittedName>
        <fullName evidence="3">N-acetylgalactosamine-6-sulfatase</fullName>
    </submittedName>
</protein>
<feature type="chain" id="PRO_5020852161" evidence="1">
    <location>
        <begin position="29"/>
        <end position="482"/>
    </location>
</feature>
<keyword evidence="1" id="KW-0732">Signal</keyword>
<dbReference type="Proteomes" id="UP000290218">
    <property type="component" value="Unassembled WGS sequence"/>
</dbReference>
<gene>
    <name evidence="3" type="ORF">ESB00_11155</name>
</gene>
<dbReference type="InterPro" id="IPR000917">
    <property type="entry name" value="Sulfatase_N"/>
</dbReference>
<dbReference type="Gene3D" id="3.30.1120.10">
    <property type="match status" value="1"/>
</dbReference>
<comment type="caution">
    <text evidence="3">The sequence shown here is derived from an EMBL/GenBank/DDBJ whole genome shotgun (WGS) entry which is preliminary data.</text>
</comment>
<keyword evidence="4" id="KW-1185">Reference proteome</keyword>
<dbReference type="PANTHER" id="PTHR43751:SF3">
    <property type="entry name" value="SULFATASE N-TERMINAL DOMAIN-CONTAINING PROTEIN"/>
    <property type="match status" value="1"/>
</dbReference>
<evidence type="ECO:0000259" key="2">
    <source>
        <dbReference type="Pfam" id="PF00884"/>
    </source>
</evidence>
<name>A0A4Q1CBT9_9BACT</name>
<proteinExistence type="predicted"/>
<dbReference type="OrthoDB" id="9762324at2"/>
<evidence type="ECO:0000313" key="4">
    <source>
        <dbReference type="Proteomes" id="UP000290218"/>
    </source>
</evidence>